<gene>
    <name evidence="1" type="ORF">E1298_30785</name>
</gene>
<evidence type="ECO:0000313" key="1">
    <source>
        <dbReference type="EMBL" id="TDD76531.1"/>
    </source>
</evidence>
<keyword evidence="2" id="KW-1185">Reference proteome</keyword>
<protein>
    <submittedName>
        <fullName evidence="1">Uncharacterized protein</fullName>
    </submittedName>
</protein>
<name>A0A4R5AU35_9ACTN</name>
<comment type="caution">
    <text evidence="1">The sequence shown here is derived from an EMBL/GenBank/DDBJ whole genome shotgun (WGS) entry which is preliminary data.</text>
</comment>
<organism evidence="1 2">
    <name type="scientific">Actinomadura rubrisoli</name>
    <dbReference type="NCBI Taxonomy" id="2530368"/>
    <lineage>
        <taxon>Bacteria</taxon>
        <taxon>Bacillati</taxon>
        <taxon>Actinomycetota</taxon>
        <taxon>Actinomycetes</taxon>
        <taxon>Streptosporangiales</taxon>
        <taxon>Thermomonosporaceae</taxon>
        <taxon>Actinomadura</taxon>
    </lineage>
</organism>
<evidence type="ECO:0000313" key="2">
    <source>
        <dbReference type="Proteomes" id="UP000294513"/>
    </source>
</evidence>
<reference evidence="1 2" key="1">
    <citation type="submission" date="2019-03" db="EMBL/GenBank/DDBJ databases">
        <title>Draft genome sequences of novel Actinobacteria.</title>
        <authorList>
            <person name="Sahin N."/>
            <person name="Ay H."/>
            <person name="Saygin H."/>
        </authorList>
    </citation>
    <scope>NUCLEOTIDE SEQUENCE [LARGE SCALE GENOMIC DNA]</scope>
    <source>
        <strain evidence="1 2">H3C3</strain>
    </source>
</reference>
<proteinExistence type="predicted"/>
<dbReference type="RefSeq" id="WP_131899461.1">
    <property type="nucleotide sequence ID" value="NZ_SMKU01000212.1"/>
</dbReference>
<dbReference type="EMBL" id="SMKU01000212">
    <property type="protein sequence ID" value="TDD76531.1"/>
    <property type="molecule type" value="Genomic_DNA"/>
</dbReference>
<dbReference type="PROSITE" id="PS51257">
    <property type="entry name" value="PROKAR_LIPOPROTEIN"/>
    <property type="match status" value="1"/>
</dbReference>
<accession>A0A4R5AU35</accession>
<dbReference type="AlphaFoldDB" id="A0A4R5AU35"/>
<dbReference type="Proteomes" id="UP000294513">
    <property type="component" value="Unassembled WGS sequence"/>
</dbReference>
<sequence>MRVAIADLRRKSSQELPGAVSSVAASCLDKKVSIAGGDYCLSDNRHSIKVVRNNLYVTANWADTAVSRIKGAATRTSVENQVSKQLAEQIIARLPG</sequence>